<evidence type="ECO:0000313" key="2">
    <source>
        <dbReference type="Proteomes" id="UP001201463"/>
    </source>
</evidence>
<comment type="caution">
    <text evidence="1">The sequence shown here is derived from an EMBL/GenBank/DDBJ whole genome shotgun (WGS) entry which is preliminary data.</text>
</comment>
<dbReference type="Proteomes" id="UP001201463">
    <property type="component" value="Unassembled WGS sequence"/>
</dbReference>
<keyword evidence="2" id="KW-1185">Reference proteome</keyword>
<sequence length="144" mass="15417">MQPIRATDANVVLFNVPARSSRPRHPLGRAGVPKAPGPDLMPYDSPVSAWAGEPLGEAERGRAIDAVQECICAALAGDRDLCELRLKRVIALCAGRPAAEAAAGEVDRVLALDIIQRHFAACHKRRQLQRALEALAARLRGSIA</sequence>
<dbReference type="RefSeq" id="WP_233394907.1">
    <property type="nucleotide sequence ID" value="NZ_JAJTWT010000016.1"/>
</dbReference>
<name>A0ABS8XHS4_9BURK</name>
<dbReference type="EMBL" id="JAJTWT010000016">
    <property type="protein sequence ID" value="MCE4540394.1"/>
    <property type="molecule type" value="Genomic_DNA"/>
</dbReference>
<organism evidence="1 2">
    <name type="scientific">Pelomonas caseinilytica</name>
    <dbReference type="NCBI Taxonomy" id="2906763"/>
    <lineage>
        <taxon>Bacteria</taxon>
        <taxon>Pseudomonadati</taxon>
        <taxon>Pseudomonadota</taxon>
        <taxon>Betaproteobacteria</taxon>
        <taxon>Burkholderiales</taxon>
        <taxon>Sphaerotilaceae</taxon>
        <taxon>Roseateles</taxon>
    </lineage>
</organism>
<protein>
    <submittedName>
        <fullName evidence="1">Uncharacterized protein</fullName>
    </submittedName>
</protein>
<evidence type="ECO:0000313" key="1">
    <source>
        <dbReference type="EMBL" id="MCE4540394.1"/>
    </source>
</evidence>
<reference evidence="1 2" key="1">
    <citation type="submission" date="2021-12" db="EMBL/GenBank/DDBJ databases">
        <title>Genome seq of p7.</title>
        <authorList>
            <person name="Seo T."/>
        </authorList>
    </citation>
    <scope>NUCLEOTIDE SEQUENCE [LARGE SCALE GENOMIC DNA]</scope>
    <source>
        <strain evidence="1 2">P7</strain>
    </source>
</reference>
<accession>A0ABS8XHS4</accession>
<gene>
    <name evidence="1" type="ORF">LXT12_24395</name>
</gene>
<proteinExistence type="predicted"/>